<dbReference type="Gene3D" id="3.40.720.10">
    <property type="entry name" value="Alkaline Phosphatase, subunit A"/>
    <property type="match status" value="1"/>
</dbReference>
<dbReference type="InterPro" id="IPR018299">
    <property type="entry name" value="Alkaline_phosphatase_AS"/>
</dbReference>
<name>A0A9D9IZR4_9BACT</name>
<dbReference type="Proteomes" id="UP000823772">
    <property type="component" value="Unassembled WGS sequence"/>
</dbReference>
<keyword evidence="10" id="KW-0732">Signal</keyword>
<evidence type="ECO:0000256" key="4">
    <source>
        <dbReference type="ARBA" id="ARBA00022801"/>
    </source>
</evidence>
<sequence length="378" mass="40405">MKNNIFSAAILLSLLMALYGCAGRSDSFSDSATDGKTDREVRNVIFIVGDGMGLAQVAALETARPDTNAFGLFPQTAFVTTHSANNRVTDSAAGGTALFTGHKTNNSSLGMDADSCNVPNFAEKCEAAGLECGIVTLCSFTHATPAAMYAHNITRHDDEGIADDFLSSGLDVVFTGGSGMFAPDENGGNARLDSLKAMGYNVVLNDYSFISSIPEEWDNIIFLPFKKHFPDTDERRPGMLAECTQAALDILGKNSPDGFLLMVEESQIDFSCHDHLDGPLVKDMEEINSVMLVAKRFADSHPGTLVIVTADHETGGLTMASNDSDFNKGDSGIDFRWSTGGHTGVPVPLFAYGPGAEEFHGLIDNTEVHRKVCKLLGI</sequence>
<dbReference type="Pfam" id="PF00245">
    <property type="entry name" value="Alk_phosphatase"/>
    <property type="match status" value="2"/>
</dbReference>
<evidence type="ECO:0000256" key="6">
    <source>
        <dbReference type="ARBA" id="ARBA00022842"/>
    </source>
</evidence>
<feature type="binding site" evidence="8">
    <location>
        <position position="264"/>
    </location>
    <ligand>
        <name>Mg(2+)</name>
        <dbReference type="ChEBI" id="CHEBI:18420"/>
    </ligand>
</feature>
<evidence type="ECO:0000256" key="10">
    <source>
        <dbReference type="SAM" id="SignalP"/>
    </source>
</evidence>
<dbReference type="SMART" id="SM00098">
    <property type="entry name" value="alkPPc"/>
    <property type="match status" value="1"/>
</dbReference>
<evidence type="ECO:0000313" key="12">
    <source>
        <dbReference type="Proteomes" id="UP000823772"/>
    </source>
</evidence>
<organism evidence="11 12">
    <name type="scientific">Candidatus Merdivivens faecigallinarum</name>
    <dbReference type="NCBI Taxonomy" id="2840871"/>
    <lineage>
        <taxon>Bacteria</taxon>
        <taxon>Pseudomonadati</taxon>
        <taxon>Bacteroidota</taxon>
        <taxon>Bacteroidia</taxon>
        <taxon>Bacteroidales</taxon>
        <taxon>Muribaculaceae</taxon>
        <taxon>Muribaculaceae incertae sedis</taxon>
        <taxon>Candidatus Merdivivens</taxon>
    </lineage>
</organism>
<dbReference type="GO" id="GO:0046872">
    <property type="term" value="F:metal ion binding"/>
    <property type="evidence" value="ECO:0007669"/>
    <property type="project" value="UniProtKB-KW"/>
</dbReference>
<comment type="cofactor">
    <cofactor evidence="8">
        <name>Zn(2+)</name>
        <dbReference type="ChEBI" id="CHEBI:29105"/>
    </cofactor>
    <text evidence="8">Binds 2 Zn(2+) ions.</text>
</comment>
<evidence type="ECO:0000256" key="3">
    <source>
        <dbReference type="ARBA" id="ARBA00022723"/>
    </source>
</evidence>
<dbReference type="PROSITE" id="PS51257">
    <property type="entry name" value="PROKAR_LIPOPROTEIN"/>
    <property type="match status" value="1"/>
</dbReference>
<feature type="binding site" evidence="8">
    <location>
        <position position="269"/>
    </location>
    <ligand>
        <name>Zn(2+)</name>
        <dbReference type="ChEBI" id="CHEBI:29105"/>
        <label>2</label>
    </ligand>
</feature>
<protein>
    <submittedName>
        <fullName evidence="11">Alkaline phosphatase</fullName>
    </submittedName>
</protein>
<dbReference type="SUPFAM" id="SSF53649">
    <property type="entry name" value="Alkaline phosphatase-like"/>
    <property type="match status" value="1"/>
</dbReference>
<evidence type="ECO:0000313" key="11">
    <source>
        <dbReference type="EMBL" id="MBO8481724.1"/>
    </source>
</evidence>
<evidence type="ECO:0000256" key="9">
    <source>
        <dbReference type="RuleBase" id="RU003946"/>
    </source>
</evidence>
<dbReference type="InterPro" id="IPR017850">
    <property type="entry name" value="Alkaline_phosphatase_core_sf"/>
</dbReference>
<feature type="binding site" evidence="8">
    <location>
        <position position="50"/>
    </location>
    <ligand>
        <name>Zn(2+)</name>
        <dbReference type="ChEBI" id="CHEBI:29105"/>
        <label>2</label>
    </ligand>
</feature>
<dbReference type="GO" id="GO:0004035">
    <property type="term" value="F:alkaline phosphatase activity"/>
    <property type="evidence" value="ECO:0007669"/>
    <property type="project" value="TreeGrafter"/>
</dbReference>
<dbReference type="EMBL" id="JADILY010000085">
    <property type="protein sequence ID" value="MBO8481724.1"/>
    <property type="molecule type" value="Genomic_DNA"/>
</dbReference>
<feature type="binding site" evidence="8">
    <location>
        <position position="142"/>
    </location>
    <ligand>
        <name>Mg(2+)</name>
        <dbReference type="ChEBI" id="CHEBI:18420"/>
    </ligand>
</feature>
<keyword evidence="4" id="KW-0378">Hydrolase</keyword>
<feature type="binding site" evidence="8">
    <location>
        <position position="144"/>
    </location>
    <ligand>
        <name>Mg(2+)</name>
        <dbReference type="ChEBI" id="CHEBI:18420"/>
    </ligand>
</feature>
<feature type="chain" id="PRO_5039044956" evidence="10">
    <location>
        <begin position="23"/>
        <end position="378"/>
    </location>
</feature>
<feature type="binding site" evidence="8">
    <location>
        <position position="312"/>
    </location>
    <ligand>
        <name>Zn(2+)</name>
        <dbReference type="ChEBI" id="CHEBI:29105"/>
        <label>2</label>
    </ligand>
</feature>
<reference evidence="11" key="2">
    <citation type="journal article" date="2021" name="PeerJ">
        <title>Extensive microbial diversity within the chicken gut microbiome revealed by metagenomics and culture.</title>
        <authorList>
            <person name="Gilroy R."/>
            <person name="Ravi A."/>
            <person name="Getino M."/>
            <person name="Pursley I."/>
            <person name="Horton D.L."/>
            <person name="Alikhan N.F."/>
            <person name="Baker D."/>
            <person name="Gharbi K."/>
            <person name="Hall N."/>
            <person name="Watson M."/>
            <person name="Adriaenssens E.M."/>
            <person name="Foster-Nyarko E."/>
            <person name="Jarju S."/>
            <person name="Secka A."/>
            <person name="Antonio M."/>
            <person name="Oren A."/>
            <person name="Chaudhuri R.R."/>
            <person name="La Ragione R."/>
            <person name="Hildebrand F."/>
            <person name="Pallen M.J."/>
        </authorList>
    </citation>
    <scope>NUCLEOTIDE SEQUENCE</scope>
    <source>
        <strain evidence="11">B3-2255</strain>
    </source>
</reference>
<keyword evidence="5 8" id="KW-0862">Zinc</keyword>
<dbReference type="PRINTS" id="PR00113">
    <property type="entry name" value="ALKPHPHTASE"/>
</dbReference>
<dbReference type="PANTHER" id="PTHR11596">
    <property type="entry name" value="ALKALINE PHOSPHATASE"/>
    <property type="match status" value="1"/>
</dbReference>
<dbReference type="PROSITE" id="PS00123">
    <property type="entry name" value="ALKALINE_PHOSPHATASE"/>
    <property type="match status" value="1"/>
</dbReference>
<feature type="binding site" evidence="8">
    <location>
        <position position="273"/>
    </location>
    <ligand>
        <name>Zn(2+)</name>
        <dbReference type="ChEBI" id="CHEBI:29105"/>
        <label>2</label>
    </ligand>
</feature>
<comment type="similarity">
    <text evidence="1 9">Belongs to the alkaline phosphatase family.</text>
</comment>
<evidence type="ECO:0000256" key="7">
    <source>
        <dbReference type="PIRSR" id="PIRSR601952-1"/>
    </source>
</evidence>
<feature type="binding site" evidence="8">
    <location>
        <position position="311"/>
    </location>
    <ligand>
        <name>Zn(2+)</name>
        <dbReference type="ChEBI" id="CHEBI:29105"/>
        <label>2</label>
    </ligand>
</feature>
<evidence type="ECO:0000256" key="1">
    <source>
        <dbReference type="ARBA" id="ARBA00005984"/>
    </source>
</evidence>
<comment type="cofactor">
    <cofactor evidence="8">
        <name>Mg(2+)</name>
        <dbReference type="ChEBI" id="CHEBI:18420"/>
    </cofactor>
    <text evidence="8">Binds 1 Mg(2+) ion.</text>
</comment>
<dbReference type="CDD" id="cd16012">
    <property type="entry name" value="ALP"/>
    <property type="match status" value="1"/>
</dbReference>
<proteinExistence type="inferred from homology"/>
<keyword evidence="2" id="KW-0597">Phosphoprotein</keyword>
<keyword evidence="6 8" id="KW-0460">Magnesium</keyword>
<keyword evidence="3 8" id="KW-0479">Metal-binding</keyword>
<gene>
    <name evidence="11" type="ORF">IAC87_04160</name>
</gene>
<dbReference type="AlphaFoldDB" id="A0A9D9IZR4"/>
<evidence type="ECO:0000256" key="2">
    <source>
        <dbReference type="ARBA" id="ARBA00022553"/>
    </source>
</evidence>
<evidence type="ECO:0000256" key="8">
    <source>
        <dbReference type="PIRSR" id="PIRSR601952-2"/>
    </source>
</evidence>
<dbReference type="InterPro" id="IPR001952">
    <property type="entry name" value="Alkaline_phosphatase"/>
</dbReference>
<dbReference type="PANTHER" id="PTHR11596:SF5">
    <property type="entry name" value="ALKALINE PHOSPHATASE"/>
    <property type="match status" value="1"/>
</dbReference>
<feature type="binding site" evidence="8">
    <location>
        <position position="50"/>
    </location>
    <ligand>
        <name>Mg(2+)</name>
        <dbReference type="ChEBI" id="CHEBI:18420"/>
    </ligand>
</feature>
<reference evidence="11" key="1">
    <citation type="submission" date="2020-10" db="EMBL/GenBank/DDBJ databases">
        <authorList>
            <person name="Gilroy R."/>
        </authorList>
    </citation>
    <scope>NUCLEOTIDE SEQUENCE</scope>
    <source>
        <strain evidence="11">B3-2255</strain>
    </source>
</reference>
<feature type="signal peptide" evidence="10">
    <location>
        <begin position="1"/>
        <end position="22"/>
    </location>
</feature>
<comment type="caution">
    <text evidence="11">The sequence shown here is derived from an EMBL/GenBank/DDBJ whole genome shotgun (WGS) entry which is preliminary data.</text>
</comment>
<evidence type="ECO:0000256" key="5">
    <source>
        <dbReference type="ARBA" id="ARBA00022833"/>
    </source>
</evidence>
<feature type="active site" description="Phosphoserine intermediate" evidence="7">
    <location>
        <position position="91"/>
    </location>
</feature>
<accession>A0A9D9IZR4</accession>